<accession>A0A443YXD9</accession>
<evidence type="ECO:0000313" key="3">
    <source>
        <dbReference type="Proteomes" id="UP000284120"/>
    </source>
</evidence>
<feature type="chain" id="PRO_5019051765" description="Thioredoxin domain-containing protein" evidence="1">
    <location>
        <begin position="20"/>
        <end position="214"/>
    </location>
</feature>
<evidence type="ECO:0000313" key="2">
    <source>
        <dbReference type="EMBL" id="RWU08628.1"/>
    </source>
</evidence>
<gene>
    <name evidence="2" type="ORF">DPV69_09685</name>
</gene>
<comment type="caution">
    <text evidence="2">The sequence shown here is derived from an EMBL/GenBank/DDBJ whole genome shotgun (WGS) entry which is preliminary data.</text>
</comment>
<dbReference type="AlphaFoldDB" id="A0A443YXD9"/>
<protein>
    <recommendedName>
        <fullName evidence="4">Thioredoxin domain-containing protein</fullName>
    </recommendedName>
</protein>
<proteinExistence type="predicted"/>
<dbReference type="RefSeq" id="WP_128353344.1">
    <property type="nucleotide sequence ID" value="NZ_QMHN01000002.1"/>
</dbReference>
<keyword evidence="1" id="KW-0732">Signal</keyword>
<dbReference type="EMBL" id="SAYW01000002">
    <property type="protein sequence ID" value="RWU08628.1"/>
    <property type="molecule type" value="Genomic_DNA"/>
</dbReference>
<keyword evidence="3" id="KW-1185">Reference proteome</keyword>
<name>A0A443YXD9_9SPHI</name>
<feature type="signal peptide" evidence="1">
    <location>
        <begin position="1"/>
        <end position="19"/>
    </location>
</feature>
<sequence>MKKMWLCLLMIIGSFYTKAQSLRYFDSNNNEISKERFDEIRETGKFLRMPGDSINHTKLILREEKGKLADYTTFKAAIESHTGKKLSEISPTVFIYYPGKDPCNTSGTATPASKNAWHAELQKGVWKLCETKPLYISKNINDMDGKGSSVLPWVSDPEHIVEKTFFKQRYPCGSFVVIAPDGNYISHFGEYAKDSVWKAVKQIKKQMGKTEDEN</sequence>
<dbReference type="OrthoDB" id="823362at2"/>
<evidence type="ECO:0000256" key="1">
    <source>
        <dbReference type="SAM" id="SignalP"/>
    </source>
</evidence>
<dbReference type="Proteomes" id="UP000284120">
    <property type="component" value="Unassembled WGS sequence"/>
</dbReference>
<organism evidence="2 3">
    <name type="scientific">Pedobacter chitinilyticus</name>
    <dbReference type="NCBI Taxonomy" id="2233776"/>
    <lineage>
        <taxon>Bacteria</taxon>
        <taxon>Pseudomonadati</taxon>
        <taxon>Bacteroidota</taxon>
        <taxon>Sphingobacteriia</taxon>
        <taxon>Sphingobacteriales</taxon>
        <taxon>Sphingobacteriaceae</taxon>
        <taxon>Pedobacter</taxon>
    </lineage>
</organism>
<evidence type="ECO:0008006" key="4">
    <source>
        <dbReference type="Google" id="ProtNLM"/>
    </source>
</evidence>
<reference evidence="2 3" key="1">
    <citation type="submission" date="2018-06" db="EMBL/GenBank/DDBJ databases">
        <title>Pedobacter endophyticus sp. nov., an endophytic bacterium isolated from a leaf of Triticum aestivum.</title>
        <authorList>
            <person name="Zhang L."/>
        </authorList>
    </citation>
    <scope>NUCLEOTIDE SEQUENCE [LARGE SCALE GENOMIC DNA]</scope>
    <source>
        <strain evidence="2 3">CM134L-2</strain>
    </source>
</reference>